<comment type="function">
    <text evidence="4">Involved in the system for phosphate transport across the cytoplasmic membrane.</text>
</comment>
<dbReference type="Gene3D" id="3.40.190.10">
    <property type="entry name" value="Periplasmic binding protein-like II"/>
    <property type="match status" value="2"/>
</dbReference>
<dbReference type="InterPro" id="IPR050811">
    <property type="entry name" value="Phosphate_ABC_transporter"/>
</dbReference>
<dbReference type="PANTHER" id="PTHR30570:SF1">
    <property type="entry name" value="PHOSPHATE-BINDING PROTEIN PSTS"/>
    <property type="match status" value="1"/>
</dbReference>
<dbReference type="GO" id="GO:0006817">
    <property type="term" value="P:phosphate ion transport"/>
    <property type="evidence" value="ECO:0007669"/>
    <property type="project" value="UniProtKB-UniRule"/>
</dbReference>
<gene>
    <name evidence="6" type="ORF">D0433_01755</name>
</gene>
<dbReference type="Pfam" id="PF12849">
    <property type="entry name" value="PBP_like_2"/>
    <property type="match status" value="1"/>
</dbReference>
<dbReference type="PROSITE" id="PS51257">
    <property type="entry name" value="PROKAR_LIPOPROTEIN"/>
    <property type="match status" value="1"/>
</dbReference>
<dbReference type="SUPFAM" id="SSF53850">
    <property type="entry name" value="Periplasmic binding protein-like II"/>
    <property type="match status" value="1"/>
</dbReference>
<evidence type="ECO:0000256" key="3">
    <source>
        <dbReference type="ARBA" id="ARBA00022729"/>
    </source>
</evidence>
<dbReference type="GO" id="GO:0042301">
    <property type="term" value="F:phosphate ion binding"/>
    <property type="evidence" value="ECO:0007669"/>
    <property type="project" value="UniProtKB-UniRule"/>
</dbReference>
<dbReference type="PANTHER" id="PTHR30570">
    <property type="entry name" value="PERIPLASMIC PHOSPHATE BINDING COMPONENT OF PHOSPHATE ABC TRANSPORTER"/>
    <property type="match status" value="1"/>
</dbReference>
<evidence type="ECO:0000256" key="2">
    <source>
        <dbReference type="ARBA" id="ARBA00022448"/>
    </source>
</evidence>
<organism evidence="6 7">
    <name type="scientific">Candidatus Thermochlorobacter aerophilus</name>
    <dbReference type="NCBI Taxonomy" id="1868324"/>
    <lineage>
        <taxon>Bacteria</taxon>
        <taxon>Pseudomonadati</taxon>
        <taxon>Chlorobiota</taxon>
        <taxon>Chlorobiia</taxon>
        <taxon>Chlorobiales</taxon>
        <taxon>Candidatus Thermochlorobacteriaceae</taxon>
        <taxon>Candidatus Thermochlorobacter</taxon>
    </lineage>
</organism>
<accession>A0A395M3P2</accession>
<dbReference type="NCBIfam" id="TIGR02136">
    <property type="entry name" value="ptsS_2"/>
    <property type="match status" value="1"/>
</dbReference>
<dbReference type="InterPro" id="IPR011862">
    <property type="entry name" value="Phos-bd"/>
</dbReference>
<dbReference type="Proteomes" id="UP000266389">
    <property type="component" value="Unassembled WGS sequence"/>
</dbReference>
<comment type="caution">
    <text evidence="6">The sequence shown here is derived from an EMBL/GenBank/DDBJ whole genome shotgun (WGS) entry which is preliminary data.</text>
</comment>
<feature type="domain" description="PBP" evidence="5">
    <location>
        <begin position="24"/>
        <end position="260"/>
    </location>
</feature>
<keyword evidence="3 4" id="KW-0732">Signal</keyword>
<evidence type="ECO:0000313" key="6">
    <source>
        <dbReference type="EMBL" id="RFM25366.1"/>
    </source>
</evidence>
<dbReference type="AlphaFoldDB" id="A0A395M3P2"/>
<keyword evidence="4" id="KW-0592">Phosphate transport</keyword>
<protein>
    <recommendedName>
        <fullName evidence="4">Phosphate-binding protein</fullName>
    </recommendedName>
</protein>
<evidence type="ECO:0000256" key="4">
    <source>
        <dbReference type="RuleBase" id="RU367119"/>
    </source>
</evidence>
<keyword evidence="2 4" id="KW-0813">Transport</keyword>
<dbReference type="CDD" id="cd13653">
    <property type="entry name" value="PBP2_phosphate_like_1"/>
    <property type="match status" value="1"/>
</dbReference>
<feature type="signal peptide" evidence="4">
    <location>
        <begin position="1"/>
        <end position="18"/>
    </location>
</feature>
<proteinExistence type="inferred from homology"/>
<name>A0A395M3P2_9BACT</name>
<feature type="chain" id="PRO_5027156034" description="Phosphate-binding protein" evidence="4">
    <location>
        <begin position="19"/>
        <end position="303"/>
    </location>
</feature>
<evidence type="ECO:0000256" key="1">
    <source>
        <dbReference type="ARBA" id="ARBA00008725"/>
    </source>
</evidence>
<evidence type="ECO:0000313" key="7">
    <source>
        <dbReference type="Proteomes" id="UP000266389"/>
    </source>
</evidence>
<dbReference type="InterPro" id="IPR024370">
    <property type="entry name" value="PBP_domain"/>
</dbReference>
<sequence>MRKCVFSISLFLAIFGCAVPDRPITVRGSDTMVALGQKWAEIYMSKFPHQTVQVNGGGSGTGIAALINCTADICQSSRPMKARERKKIQEKFGHEAIEIPVAKDGIVIYVHRDNPISKISIPQLRKIYTGEIQNWKELGGEDRRIIVYGRENSSGTYEFFKKEVLKGADFADHVQTLPGTAAIVNAVSKDLYAIGYGGNAYSQGVRILPVSRTDTSQAVEANEQTITTGEYPISRNLYFYLAKPPNAVVQHFIDWVLSDEAQAIVVEQGYFPIKTLASSSRTKTTSQLIYEHHLHEERQSGSR</sequence>
<dbReference type="EMBL" id="PHFL01000007">
    <property type="protein sequence ID" value="RFM25366.1"/>
    <property type="molecule type" value="Genomic_DNA"/>
</dbReference>
<evidence type="ECO:0000259" key="5">
    <source>
        <dbReference type="Pfam" id="PF12849"/>
    </source>
</evidence>
<reference evidence="6 7" key="1">
    <citation type="journal article" date="2011" name="ISME J.">
        <title>Community ecology of hot spring cyanobacterial mats: predominant populations and their functional potential.</title>
        <authorList>
            <person name="Klatt C.G."/>
            <person name="Wood J.M."/>
            <person name="Rusch D.B."/>
            <person name="Bateson M.M."/>
            <person name="Hamamura N."/>
            <person name="Heidelberg J.F."/>
            <person name="Grossman A.R."/>
            <person name="Bhaya D."/>
            <person name="Cohan F.M."/>
            <person name="Kuhl M."/>
            <person name="Bryant D.A."/>
            <person name="Ward D.M."/>
        </authorList>
    </citation>
    <scope>NUCLEOTIDE SEQUENCE [LARGE SCALE GENOMIC DNA]</scope>
    <source>
        <strain evidence="6">OS</strain>
    </source>
</reference>
<comment type="similarity">
    <text evidence="1 4">Belongs to the PstS family.</text>
</comment>